<dbReference type="PROSITE" id="PS50118">
    <property type="entry name" value="HMG_BOX_2"/>
    <property type="match status" value="1"/>
</dbReference>
<dbReference type="SUPFAM" id="SSF47095">
    <property type="entry name" value="HMG-box"/>
    <property type="match status" value="2"/>
</dbReference>
<evidence type="ECO:0000259" key="2">
    <source>
        <dbReference type="PROSITE" id="PS50118"/>
    </source>
</evidence>
<dbReference type="InterPro" id="IPR036910">
    <property type="entry name" value="HMG_box_dom_sf"/>
</dbReference>
<organism evidence="3">
    <name type="scientific">Spongospora subterranea</name>
    <dbReference type="NCBI Taxonomy" id="70186"/>
    <lineage>
        <taxon>Eukaryota</taxon>
        <taxon>Sar</taxon>
        <taxon>Rhizaria</taxon>
        <taxon>Endomyxa</taxon>
        <taxon>Phytomyxea</taxon>
        <taxon>Plasmodiophorida</taxon>
        <taxon>Plasmodiophoridae</taxon>
        <taxon>Spongospora</taxon>
    </lineage>
</organism>
<protein>
    <recommendedName>
        <fullName evidence="2">HMG box domain-containing protein</fullName>
    </recommendedName>
</protein>
<dbReference type="Gene3D" id="1.10.30.10">
    <property type="entry name" value="High mobility group box domain"/>
    <property type="match status" value="1"/>
</dbReference>
<dbReference type="InterPro" id="IPR009071">
    <property type="entry name" value="HMG_box_dom"/>
</dbReference>
<dbReference type="GO" id="GO:0005634">
    <property type="term" value="C:nucleus"/>
    <property type="evidence" value="ECO:0007669"/>
    <property type="project" value="UniProtKB-UniRule"/>
</dbReference>
<dbReference type="AlphaFoldDB" id="A0A0H5R545"/>
<accession>A0A0H5R545</accession>
<feature type="domain" description="HMG box" evidence="2">
    <location>
        <begin position="108"/>
        <end position="176"/>
    </location>
</feature>
<dbReference type="GO" id="GO:0003677">
    <property type="term" value="F:DNA binding"/>
    <property type="evidence" value="ECO:0007669"/>
    <property type="project" value="UniProtKB-UniRule"/>
</dbReference>
<keyword evidence="1" id="KW-0539">Nucleus</keyword>
<reference evidence="3" key="1">
    <citation type="submission" date="2015-04" db="EMBL/GenBank/DDBJ databases">
        <title>The genome sequence of the plant pathogenic Rhizarian Plasmodiophora brassicae reveals insights in its biotrophic life cycle and the origin of chitin synthesis.</title>
        <authorList>
            <person name="Schwelm A."/>
            <person name="Fogelqvist J."/>
            <person name="Knaust A."/>
            <person name="Julke S."/>
            <person name="Lilja T."/>
            <person name="Dhandapani V."/>
            <person name="Bonilla-Rosso G."/>
            <person name="Karlsson M."/>
            <person name="Shevchenko A."/>
            <person name="Choi S.R."/>
            <person name="Kim H.G."/>
            <person name="Park J.Y."/>
            <person name="Lim Y.P."/>
            <person name="Ludwig-Muller J."/>
            <person name="Dixelius C."/>
        </authorList>
    </citation>
    <scope>NUCLEOTIDE SEQUENCE</scope>
    <source>
        <tissue evidence="3">Potato root galls</tissue>
    </source>
</reference>
<evidence type="ECO:0000256" key="1">
    <source>
        <dbReference type="PROSITE-ProRule" id="PRU00267"/>
    </source>
</evidence>
<evidence type="ECO:0000313" key="3">
    <source>
        <dbReference type="EMBL" id="CRZ09011.1"/>
    </source>
</evidence>
<dbReference type="EMBL" id="HACM01008569">
    <property type="protein sequence ID" value="CRZ09011.1"/>
    <property type="molecule type" value="Transcribed_RNA"/>
</dbReference>
<keyword evidence="1" id="KW-0238">DNA-binding</keyword>
<proteinExistence type="predicted"/>
<feature type="non-terminal residue" evidence="3">
    <location>
        <position position="1"/>
    </location>
</feature>
<name>A0A0H5R545_9EUKA</name>
<sequence>VYRIQTPSSIHSLKLLIKCNRLITEFPTMKIETLAPNDVTDILEKLSVNLPARPRTALSFFAEHHHNAPSCQQVWDRLDGEDRMFYLALESSDRERYQKEVNLLTDRLMASKSAYDLYCEKERINIMEETPGASDISIATILSARWFDSGYANQVMYEFLAEKEGALHEQQTARIRSRLLDQC</sequence>
<feature type="DNA-binding region" description="HMG box" evidence="1">
    <location>
        <begin position="108"/>
        <end position="176"/>
    </location>
</feature>